<keyword evidence="2" id="KW-0808">Transferase</keyword>
<accession>A0A2U1P378</accession>
<evidence type="ECO:0000259" key="1">
    <source>
        <dbReference type="Pfam" id="PF13966"/>
    </source>
</evidence>
<dbReference type="OrthoDB" id="1427601at2759"/>
<dbReference type="PANTHER" id="PTHR36617:SF16">
    <property type="entry name" value="OS04G0516500 PROTEIN"/>
    <property type="match status" value="1"/>
</dbReference>
<dbReference type="GO" id="GO:0003964">
    <property type="term" value="F:RNA-directed DNA polymerase activity"/>
    <property type="evidence" value="ECO:0007669"/>
    <property type="project" value="UniProtKB-KW"/>
</dbReference>
<keyword evidence="3" id="KW-1185">Reference proteome</keyword>
<gene>
    <name evidence="2" type="ORF">CTI12_AA199380</name>
</gene>
<dbReference type="Proteomes" id="UP000245207">
    <property type="component" value="Unassembled WGS sequence"/>
</dbReference>
<dbReference type="EMBL" id="PKPP01001749">
    <property type="protein sequence ID" value="PWA80221.1"/>
    <property type="molecule type" value="Genomic_DNA"/>
</dbReference>
<evidence type="ECO:0000313" key="2">
    <source>
        <dbReference type="EMBL" id="PWA80221.1"/>
    </source>
</evidence>
<keyword evidence="2" id="KW-0548">Nucleotidyltransferase</keyword>
<reference evidence="2 3" key="1">
    <citation type="journal article" date="2018" name="Mol. Plant">
        <title>The genome of Artemisia annua provides insight into the evolution of Asteraceae family and artemisinin biosynthesis.</title>
        <authorList>
            <person name="Shen Q."/>
            <person name="Zhang L."/>
            <person name="Liao Z."/>
            <person name="Wang S."/>
            <person name="Yan T."/>
            <person name="Shi P."/>
            <person name="Liu M."/>
            <person name="Fu X."/>
            <person name="Pan Q."/>
            <person name="Wang Y."/>
            <person name="Lv Z."/>
            <person name="Lu X."/>
            <person name="Zhang F."/>
            <person name="Jiang W."/>
            <person name="Ma Y."/>
            <person name="Chen M."/>
            <person name="Hao X."/>
            <person name="Li L."/>
            <person name="Tang Y."/>
            <person name="Lv G."/>
            <person name="Zhou Y."/>
            <person name="Sun X."/>
            <person name="Brodelius P.E."/>
            <person name="Rose J.K.C."/>
            <person name="Tang K."/>
        </authorList>
    </citation>
    <scope>NUCLEOTIDE SEQUENCE [LARGE SCALE GENOMIC DNA]</scope>
    <source>
        <strain evidence="3">cv. Huhao1</strain>
        <tissue evidence="2">Leaf</tissue>
    </source>
</reference>
<dbReference type="PANTHER" id="PTHR36617">
    <property type="entry name" value="PROTEIN, PUTATIVE-RELATED"/>
    <property type="match status" value="1"/>
</dbReference>
<dbReference type="InterPro" id="IPR026960">
    <property type="entry name" value="RVT-Znf"/>
</dbReference>
<organism evidence="2 3">
    <name type="scientific">Artemisia annua</name>
    <name type="common">Sweet wormwood</name>
    <dbReference type="NCBI Taxonomy" id="35608"/>
    <lineage>
        <taxon>Eukaryota</taxon>
        <taxon>Viridiplantae</taxon>
        <taxon>Streptophyta</taxon>
        <taxon>Embryophyta</taxon>
        <taxon>Tracheophyta</taxon>
        <taxon>Spermatophyta</taxon>
        <taxon>Magnoliopsida</taxon>
        <taxon>eudicotyledons</taxon>
        <taxon>Gunneridae</taxon>
        <taxon>Pentapetalae</taxon>
        <taxon>asterids</taxon>
        <taxon>campanulids</taxon>
        <taxon>Asterales</taxon>
        <taxon>Asteraceae</taxon>
        <taxon>Asteroideae</taxon>
        <taxon>Anthemideae</taxon>
        <taxon>Artemisiinae</taxon>
        <taxon>Artemisia</taxon>
    </lineage>
</organism>
<evidence type="ECO:0000313" key="3">
    <source>
        <dbReference type="Proteomes" id="UP000245207"/>
    </source>
</evidence>
<sequence length="153" mass="17719">MVAERFLNGYWNWQWRRNPNGVESSQLSALMDALTNVSFNDEADKWIWNVNNSHIFSVSNARQLIDAINLPSGNRPANWSKFVPIKINIFAWRLLQNRLPTKTNLNDRDIDVPNILCSMCNEVQEDASHIFLQCEVASQVWVNIAHWTDLSFS</sequence>
<proteinExistence type="predicted"/>
<name>A0A2U1P378_ARTAN</name>
<comment type="caution">
    <text evidence="2">The sequence shown here is derived from an EMBL/GenBank/DDBJ whole genome shotgun (WGS) entry which is preliminary data.</text>
</comment>
<dbReference type="Pfam" id="PF13966">
    <property type="entry name" value="zf-RVT"/>
    <property type="match status" value="1"/>
</dbReference>
<keyword evidence="2" id="KW-0695">RNA-directed DNA polymerase</keyword>
<feature type="domain" description="Reverse transcriptase zinc-binding" evidence="1">
    <location>
        <begin position="56"/>
        <end position="141"/>
    </location>
</feature>
<dbReference type="AlphaFoldDB" id="A0A2U1P378"/>
<protein>
    <submittedName>
        <fullName evidence="2">RNA-directed DNA polymerase, eukaryota</fullName>
    </submittedName>
</protein>